<accession>A0AA38X625</accession>
<dbReference type="Gene3D" id="3.40.50.300">
    <property type="entry name" value="P-loop containing nucleotide triphosphate hydrolases"/>
    <property type="match status" value="1"/>
</dbReference>
<sequence>MLESGYRTMCKYVREDSSRGQWDPRDLEATADIRTIHGARGSEQLVTILNMTKSGDALRKSTMTGPRLVNVATSRMKDFLFTVGHWDSVVSLPVDNALRQVMLFWLTAFPTLFFAWEHAP</sequence>
<evidence type="ECO:0000313" key="1">
    <source>
        <dbReference type="EMBL" id="KAJ9607427.1"/>
    </source>
</evidence>
<dbReference type="InterPro" id="IPR027417">
    <property type="entry name" value="P-loop_NTPase"/>
</dbReference>
<keyword evidence="2" id="KW-1185">Reference proteome</keyword>
<organism evidence="1 2">
    <name type="scientific">Cladophialophora chaetospira</name>
    <dbReference type="NCBI Taxonomy" id="386627"/>
    <lineage>
        <taxon>Eukaryota</taxon>
        <taxon>Fungi</taxon>
        <taxon>Dikarya</taxon>
        <taxon>Ascomycota</taxon>
        <taxon>Pezizomycotina</taxon>
        <taxon>Eurotiomycetes</taxon>
        <taxon>Chaetothyriomycetidae</taxon>
        <taxon>Chaetothyriales</taxon>
        <taxon>Herpotrichiellaceae</taxon>
        <taxon>Cladophialophora</taxon>
    </lineage>
</organism>
<protein>
    <recommendedName>
        <fullName evidence="3">DNA2/NAM7 helicase-like C-terminal domain-containing protein</fullName>
    </recommendedName>
</protein>
<evidence type="ECO:0008006" key="3">
    <source>
        <dbReference type="Google" id="ProtNLM"/>
    </source>
</evidence>
<evidence type="ECO:0000313" key="2">
    <source>
        <dbReference type="Proteomes" id="UP001172673"/>
    </source>
</evidence>
<gene>
    <name evidence="1" type="ORF">H2200_008500</name>
</gene>
<proteinExistence type="predicted"/>
<dbReference type="Proteomes" id="UP001172673">
    <property type="component" value="Unassembled WGS sequence"/>
</dbReference>
<dbReference type="AlphaFoldDB" id="A0AA38X625"/>
<name>A0AA38X625_9EURO</name>
<reference evidence="1" key="1">
    <citation type="submission" date="2022-10" db="EMBL/GenBank/DDBJ databases">
        <title>Culturing micro-colonial fungi from biological soil crusts in the Mojave desert and describing Neophaeococcomyces mojavensis, and introducing the new genera and species Taxawa tesnikishii.</title>
        <authorList>
            <person name="Kurbessoian T."/>
            <person name="Stajich J.E."/>
        </authorList>
    </citation>
    <scope>NUCLEOTIDE SEQUENCE</scope>
    <source>
        <strain evidence="1">TK_41</strain>
    </source>
</reference>
<comment type="caution">
    <text evidence="1">The sequence shown here is derived from an EMBL/GenBank/DDBJ whole genome shotgun (WGS) entry which is preliminary data.</text>
</comment>
<dbReference type="EMBL" id="JAPDRK010000012">
    <property type="protein sequence ID" value="KAJ9607427.1"/>
    <property type="molecule type" value="Genomic_DNA"/>
</dbReference>